<accession>A0A915EWC8</accession>
<protein>
    <submittedName>
        <fullName evidence="3">Transmembrane protein</fullName>
    </submittedName>
</protein>
<proteinExistence type="predicted"/>
<organism evidence="2 3">
    <name type="scientific">Echinococcus canadensis</name>
    <dbReference type="NCBI Taxonomy" id="519352"/>
    <lineage>
        <taxon>Eukaryota</taxon>
        <taxon>Metazoa</taxon>
        <taxon>Spiralia</taxon>
        <taxon>Lophotrochozoa</taxon>
        <taxon>Platyhelminthes</taxon>
        <taxon>Cestoda</taxon>
        <taxon>Eucestoda</taxon>
        <taxon>Cyclophyllidea</taxon>
        <taxon>Taeniidae</taxon>
        <taxon>Echinococcus</taxon>
        <taxon>Echinococcus canadensis group</taxon>
    </lineage>
</organism>
<dbReference type="AlphaFoldDB" id="A0A915EWC8"/>
<sequence length="119" mass="13683">MGKRLYTNNVDELAESEKYMTKVVEGEQSHPRGFIGKACGRFTTLLVLSFDFSLQVTKLIFIQLLNCFLFLHTYCCTEPEVLQVLDLRPAFPVMVFSFAKSAIILINCCLMWHWIPVVD</sequence>
<dbReference type="WBParaSite" id="maker-E.canG7_contigs_1987-snap-gene-0.5-mRNA-1">
    <property type="protein sequence ID" value="maker-E.canG7_contigs_1987-snap-gene-0.5-mRNA-1"/>
    <property type="gene ID" value="EcG7_08355"/>
</dbReference>
<reference evidence="3" key="1">
    <citation type="submission" date="2022-11" db="UniProtKB">
        <authorList>
            <consortium name="WormBaseParasite"/>
        </authorList>
    </citation>
    <scope>IDENTIFICATION</scope>
</reference>
<keyword evidence="1" id="KW-0472">Membrane</keyword>
<keyword evidence="1" id="KW-0812">Transmembrane</keyword>
<evidence type="ECO:0000313" key="2">
    <source>
        <dbReference type="Proteomes" id="UP000887562"/>
    </source>
</evidence>
<dbReference type="Proteomes" id="UP000887562">
    <property type="component" value="Unplaced"/>
</dbReference>
<keyword evidence="2" id="KW-1185">Reference proteome</keyword>
<evidence type="ECO:0000313" key="3">
    <source>
        <dbReference type="WBParaSite" id="maker-E.canG7_contigs_1987-snap-gene-0.5-mRNA-1"/>
    </source>
</evidence>
<name>A0A915EWC8_9CEST</name>
<keyword evidence="1" id="KW-1133">Transmembrane helix</keyword>
<feature type="transmembrane region" description="Helical" evidence="1">
    <location>
        <begin position="91"/>
        <end position="115"/>
    </location>
</feature>
<evidence type="ECO:0000256" key="1">
    <source>
        <dbReference type="SAM" id="Phobius"/>
    </source>
</evidence>